<comment type="caution">
    <text evidence="1">The sequence shown here is derived from an EMBL/GenBank/DDBJ whole genome shotgun (WGS) entry which is preliminary data.</text>
</comment>
<gene>
    <name evidence="1" type="ORF">NM688_g288</name>
</gene>
<sequence length="147" mass="15927">MPHFKLLQAPGLSALLRGAHCGALYAHSLSRPAHSSALSVIAMGLHNCFYRSLPKQLLLQVMGVLQIPINGIWLCRNTFRALCGPSVIVVLSSLSSKLTVVLDAVGYVPSSSAIRPQEKEMAVLEDAKNYSAMCVCFLRFENNQSAV</sequence>
<dbReference type="EMBL" id="JANHOG010000020">
    <property type="protein sequence ID" value="KAJ3559548.1"/>
    <property type="molecule type" value="Genomic_DNA"/>
</dbReference>
<evidence type="ECO:0000313" key="1">
    <source>
        <dbReference type="EMBL" id="KAJ3559548.1"/>
    </source>
</evidence>
<proteinExistence type="predicted"/>
<dbReference type="Proteomes" id="UP001148662">
    <property type="component" value="Unassembled WGS sequence"/>
</dbReference>
<protein>
    <submittedName>
        <fullName evidence="1">Uncharacterized protein</fullName>
    </submittedName>
</protein>
<name>A0ACC1TEN1_9APHY</name>
<keyword evidence="2" id="KW-1185">Reference proteome</keyword>
<evidence type="ECO:0000313" key="2">
    <source>
        <dbReference type="Proteomes" id="UP001148662"/>
    </source>
</evidence>
<organism evidence="1 2">
    <name type="scientific">Phlebia brevispora</name>
    <dbReference type="NCBI Taxonomy" id="194682"/>
    <lineage>
        <taxon>Eukaryota</taxon>
        <taxon>Fungi</taxon>
        <taxon>Dikarya</taxon>
        <taxon>Basidiomycota</taxon>
        <taxon>Agaricomycotina</taxon>
        <taxon>Agaricomycetes</taxon>
        <taxon>Polyporales</taxon>
        <taxon>Meruliaceae</taxon>
        <taxon>Phlebia</taxon>
    </lineage>
</organism>
<reference evidence="1" key="1">
    <citation type="submission" date="2022-07" db="EMBL/GenBank/DDBJ databases">
        <title>Genome Sequence of Phlebia brevispora.</title>
        <authorList>
            <person name="Buettner E."/>
        </authorList>
    </citation>
    <scope>NUCLEOTIDE SEQUENCE</scope>
    <source>
        <strain evidence="1">MPL23</strain>
    </source>
</reference>
<accession>A0ACC1TEN1</accession>